<gene>
    <name evidence="2" type="ORF">Tcan_00530</name>
</gene>
<comment type="caution">
    <text evidence="2">The sequence shown here is derived from an EMBL/GenBank/DDBJ whole genome shotgun (WGS) entry which is preliminary data.</text>
</comment>
<keyword evidence="1" id="KW-0812">Transmembrane</keyword>
<reference evidence="2 3" key="1">
    <citation type="submission" date="2014-11" db="EMBL/GenBank/DDBJ databases">
        <title>Genetic blueprint of the zoonotic pathogen Toxocara canis.</title>
        <authorList>
            <person name="Zhu X.-Q."/>
            <person name="Korhonen P.K."/>
            <person name="Cai H."/>
            <person name="Young N.D."/>
            <person name="Nejsum P."/>
            <person name="von Samson-Himmelstjerna G."/>
            <person name="Boag P.R."/>
            <person name="Tan P."/>
            <person name="Li Q."/>
            <person name="Min J."/>
            <person name="Yang Y."/>
            <person name="Wang X."/>
            <person name="Fang X."/>
            <person name="Hall R.S."/>
            <person name="Hofmann A."/>
            <person name="Sternberg P.W."/>
            <person name="Jex A.R."/>
            <person name="Gasser R.B."/>
        </authorList>
    </citation>
    <scope>NUCLEOTIDE SEQUENCE [LARGE SCALE GENOMIC DNA]</scope>
    <source>
        <strain evidence="2">PN_DK_2014</strain>
    </source>
</reference>
<feature type="transmembrane region" description="Helical" evidence="1">
    <location>
        <begin position="48"/>
        <end position="66"/>
    </location>
</feature>
<keyword evidence="1" id="KW-1133">Transmembrane helix</keyword>
<evidence type="ECO:0000313" key="2">
    <source>
        <dbReference type="EMBL" id="KHN82311.1"/>
    </source>
</evidence>
<accession>A0A0B2VFJ9</accession>
<proteinExistence type="predicted"/>
<name>A0A0B2VFJ9_TOXCA</name>
<feature type="non-terminal residue" evidence="2">
    <location>
        <position position="112"/>
    </location>
</feature>
<sequence length="112" mass="13397">KTKPFTSHEQLWKCEFRHQKCCPSAVVPYRPIREKQLPTVWPSAKWCLAMRCFAFCLVYMVITAVGRRCGERARHDLCFCFPLPSSRRLSTLLELPTRSWLQLQHQWFLKKR</sequence>
<keyword evidence="3" id="KW-1185">Reference proteome</keyword>
<evidence type="ECO:0000313" key="3">
    <source>
        <dbReference type="Proteomes" id="UP000031036"/>
    </source>
</evidence>
<organism evidence="2 3">
    <name type="scientific">Toxocara canis</name>
    <name type="common">Canine roundworm</name>
    <dbReference type="NCBI Taxonomy" id="6265"/>
    <lineage>
        <taxon>Eukaryota</taxon>
        <taxon>Metazoa</taxon>
        <taxon>Ecdysozoa</taxon>
        <taxon>Nematoda</taxon>
        <taxon>Chromadorea</taxon>
        <taxon>Rhabditida</taxon>
        <taxon>Spirurina</taxon>
        <taxon>Ascaridomorpha</taxon>
        <taxon>Ascaridoidea</taxon>
        <taxon>Toxocaridae</taxon>
        <taxon>Toxocara</taxon>
    </lineage>
</organism>
<dbReference type="AlphaFoldDB" id="A0A0B2VFJ9"/>
<feature type="non-terminal residue" evidence="2">
    <location>
        <position position="1"/>
    </location>
</feature>
<protein>
    <submittedName>
        <fullName evidence="2">Uncharacterized protein</fullName>
    </submittedName>
</protein>
<keyword evidence="1" id="KW-0472">Membrane</keyword>
<evidence type="ECO:0000256" key="1">
    <source>
        <dbReference type="SAM" id="Phobius"/>
    </source>
</evidence>
<dbReference type="Proteomes" id="UP000031036">
    <property type="component" value="Unassembled WGS sequence"/>
</dbReference>
<dbReference type="EMBL" id="JPKZ01001383">
    <property type="protein sequence ID" value="KHN82311.1"/>
    <property type="molecule type" value="Genomic_DNA"/>
</dbReference>